<keyword evidence="5" id="KW-0539">Nucleus</keyword>
<name>A0A0C9ZBH3_9AGAM</name>
<dbReference type="GO" id="GO:0043161">
    <property type="term" value="P:proteasome-mediated ubiquitin-dependent protein catabolic process"/>
    <property type="evidence" value="ECO:0007669"/>
    <property type="project" value="TreeGrafter"/>
</dbReference>
<protein>
    <submittedName>
        <fullName evidence="6">Uncharacterized protein</fullName>
    </submittedName>
</protein>
<keyword evidence="7" id="KW-1185">Reference proteome</keyword>
<dbReference type="PANTHER" id="PTHR15651">
    <property type="entry name" value="ARMADILLO REPEAT-CONTAINING PROTEIN 8"/>
    <property type="match status" value="1"/>
</dbReference>
<organism evidence="6 7">
    <name type="scientific">Pisolithus microcarpus 441</name>
    <dbReference type="NCBI Taxonomy" id="765257"/>
    <lineage>
        <taxon>Eukaryota</taxon>
        <taxon>Fungi</taxon>
        <taxon>Dikarya</taxon>
        <taxon>Basidiomycota</taxon>
        <taxon>Agaricomycotina</taxon>
        <taxon>Agaricomycetes</taxon>
        <taxon>Agaricomycetidae</taxon>
        <taxon>Boletales</taxon>
        <taxon>Sclerodermatineae</taxon>
        <taxon>Pisolithaceae</taxon>
        <taxon>Pisolithus</taxon>
    </lineage>
</organism>
<evidence type="ECO:0000256" key="1">
    <source>
        <dbReference type="ARBA" id="ARBA00004123"/>
    </source>
</evidence>
<dbReference type="AlphaFoldDB" id="A0A0C9ZBH3"/>
<reference evidence="6 7" key="1">
    <citation type="submission" date="2014-04" db="EMBL/GenBank/DDBJ databases">
        <authorList>
            <consortium name="DOE Joint Genome Institute"/>
            <person name="Kuo A."/>
            <person name="Kohler A."/>
            <person name="Costa M.D."/>
            <person name="Nagy L.G."/>
            <person name="Floudas D."/>
            <person name="Copeland A."/>
            <person name="Barry K.W."/>
            <person name="Cichocki N."/>
            <person name="Veneault-Fourrey C."/>
            <person name="LaButti K."/>
            <person name="Lindquist E.A."/>
            <person name="Lipzen A."/>
            <person name="Lundell T."/>
            <person name="Morin E."/>
            <person name="Murat C."/>
            <person name="Sun H."/>
            <person name="Tunlid A."/>
            <person name="Henrissat B."/>
            <person name="Grigoriev I.V."/>
            <person name="Hibbett D.S."/>
            <person name="Martin F."/>
            <person name="Nordberg H.P."/>
            <person name="Cantor M.N."/>
            <person name="Hua S.X."/>
        </authorList>
    </citation>
    <scope>NUCLEOTIDE SEQUENCE [LARGE SCALE GENOMIC DNA]</scope>
    <source>
        <strain evidence="6 7">441</strain>
    </source>
</reference>
<reference evidence="7" key="2">
    <citation type="submission" date="2015-01" db="EMBL/GenBank/DDBJ databases">
        <title>Evolutionary Origins and Diversification of the Mycorrhizal Mutualists.</title>
        <authorList>
            <consortium name="DOE Joint Genome Institute"/>
            <consortium name="Mycorrhizal Genomics Consortium"/>
            <person name="Kohler A."/>
            <person name="Kuo A."/>
            <person name="Nagy L.G."/>
            <person name="Floudas D."/>
            <person name="Copeland A."/>
            <person name="Barry K.W."/>
            <person name="Cichocki N."/>
            <person name="Veneault-Fourrey C."/>
            <person name="LaButti K."/>
            <person name="Lindquist E.A."/>
            <person name="Lipzen A."/>
            <person name="Lundell T."/>
            <person name="Morin E."/>
            <person name="Murat C."/>
            <person name="Riley R."/>
            <person name="Ohm R."/>
            <person name="Sun H."/>
            <person name="Tunlid A."/>
            <person name="Henrissat B."/>
            <person name="Grigoriev I.V."/>
            <person name="Hibbett D.S."/>
            <person name="Martin F."/>
        </authorList>
    </citation>
    <scope>NUCLEOTIDE SEQUENCE [LARGE SCALE GENOMIC DNA]</scope>
    <source>
        <strain evidence="7">441</strain>
    </source>
</reference>
<dbReference type="OrthoDB" id="5559898at2759"/>
<accession>A0A0C9ZBH3</accession>
<evidence type="ECO:0000256" key="5">
    <source>
        <dbReference type="ARBA" id="ARBA00023242"/>
    </source>
</evidence>
<dbReference type="PANTHER" id="PTHR15651:SF7">
    <property type="entry name" value="ARMADILLO REPEAT-CONTAINING PROTEIN 8"/>
    <property type="match status" value="1"/>
</dbReference>
<dbReference type="Proteomes" id="UP000054018">
    <property type="component" value="Unassembled WGS sequence"/>
</dbReference>
<evidence type="ECO:0000256" key="3">
    <source>
        <dbReference type="ARBA" id="ARBA00022490"/>
    </source>
</evidence>
<dbReference type="GO" id="GO:0005634">
    <property type="term" value="C:nucleus"/>
    <property type="evidence" value="ECO:0007669"/>
    <property type="project" value="UniProtKB-SubCell"/>
</dbReference>
<evidence type="ECO:0000313" key="7">
    <source>
        <dbReference type="Proteomes" id="UP000054018"/>
    </source>
</evidence>
<dbReference type="EMBL" id="KN833777">
    <property type="protein sequence ID" value="KIK19842.1"/>
    <property type="molecule type" value="Genomic_DNA"/>
</dbReference>
<dbReference type="STRING" id="765257.A0A0C9ZBH3"/>
<dbReference type="InterPro" id="IPR000225">
    <property type="entry name" value="Armadillo"/>
</dbReference>
<dbReference type="GO" id="GO:0034657">
    <property type="term" value="C:GID complex"/>
    <property type="evidence" value="ECO:0007669"/>
    <property type="project" value="TreeGrafter"/>
</dbReference>
<dbReference type="SUPFAM" id="SSF48371">
    <property type="entry name" value="ARM repeat"/>
    <property type="match status" value="2"/>
</dbReference>
<dbReference type="SMART" id="SM00185">
    <property type="entry name" value="ARM"/>
    <property type="match status" value="6"/>
</dbReference>
<keyword evidence="4" id="KW-0677">Repeat</keyword>
<proteinExistence type="predicted"/>
<sequence>MTVRQITVSSLKQLKNTVIGNPSAKLSLARDSAFIHLLVSCLNHPTTPSTREPQGSQDDIRIEAVHVISSLAYGSEITLSSLLRANAHQEVVRALANPHVLDDHRLKAALARGLRVLANSMADVVGHSHGPIRAYTSEHLAEAKVALNFLFEYECLDVYIPLLDDSSPQTSLSIAQLIGAAVLTDAHRTAIIEWLPPRERQKEVKNHRGWEKHDLIYQAANGKHGAWVLRHLIGMIQRKDVKTQEVALSALGALAMDNPTVANILTKTSLEAAVPALNLVLAHAKSRVTSVQLAASLCATHIIRAQGNHHPGHSDRTTALSVIHVVNRILSSPSEQPQNQIKACYTLYSLVKDERDFCIEAADHGVLANLASLVKSITPLENTCDWEIDEPEYRVGLREATLKAIAAISLFDKVIKREVADTYNLMPIIQACLTQKNVGVRCSACHCLRSLSRDTAVIRTNITDSGAGMALYRVFKKEDEDVRVTAASLATVCNLVNDFSPLRSVMLEDGLLPRLMQLFEMENQEIRVSVLWAIKNLLAKSVSRMKDTTMQHLGWSYLAELANDSDPEIQEQAFAILRNLTEDETGVSLVFEAMGDDTLANCLSAGLDSPHELVTRETTYVLGNIANSSRSQQDLIFTHPHILDGMHHCLADARPWARVPLVGCLLTLLRTNPRRKRDLIEAGFVSTLRHLCERTGSGTSVGGIGSSTTGTSPVGPRQHMHLYHLHHPHRHMICPEDDREAAVLAKQVLDLMDPSIIGEML</sequence>
<comment type="subcellular location">
    <subcellularLocation>
        <location evidence="2">Cytoplasm</location>
    </subcellularLocation>
    <subcellularLocation>
        <location evidence="1">Nucleus</location>
    </subcellularLocation>
</comment>
<dbReference type="HOGENOM" id="CLU_002741_0_0_1"/>
<dbReference type="InterPro" id="IPR011989">
    <property type="entry name" value="ARM-like"/>
</dbReference>
<dbReference type="InterPro" id="IPR038739">
    <property type="entry name" value="ARMC8/Vid28"/>
</dbReference>
<dbReference type="Gene3D" id="1.25.10.10">
    <property type="entry name" value="Leucine-rich Repeat Variant"/>
    <property type="match status" value="3"/>
</dbReference>
<evidence type="ECO:0000256" key="4">
    <source>
        <dbReference type="ARBA" id="ARBA00022737"/>
    </source>
</evidence>
<gene>
    <name evidence="6" type="ORF">PISMIDRAFT_106867</name>
</gene>
<dbReference type="InterPro" id="IPR016024">
    <property type="entry name" value="ARM-type_fold"/>
</dbReference>
<dbReference type="GO" id="GO:0005737">
    <property type="term" value="C:cytoplasm"/>
    <property type="evidence" value="ECO:0007669"/>
    <property type="project" value="UniProtKB-SubCell"/>
</dbReference>
<evidence type="ECO:0000256" key="2">
    <source>
        <dbReference type="ARBA" id="ARBA00004496"/>
    </source>
</evidence>
<evidence type="ECO:0000313" key="6">
    <source>
        <dbReference type="EMBL" id="KIK19842.1"/>
    </source>
</evidence>
<keyword evidence="3" id="KW-0963">Cytoplasm</keyword>